<dbReference type="Gene3D" id="3.40.50.300">
    <property type="entry name" value="P-loop containing nucleotide triphosphate hydrolases"/>
    <property type="match status" value="1"/>
</dbReference>
<feature type="non-terminal residue" evidence="1">
    <location>
        <position position="352"/>
    </location>
</feature>
<evidence type="ECO:0000313" key="2">
    <source>
        <dbReference type="Proteomes" id="UP000823612"/>
    </source>
</evidence>
<sequence>MFRDIIGRKDLIEKLISAVQAGRVPHAQLFWGPSGNQKLALALAYAQYINCQHKLHASEGHELNGLSSDACGKCPSCIKFQKLVHPDLHFVYPNNINGGTIKKDSQSLDYIEQWRQLYLATGGEFSYNEWIETMGIGNRQAIINVRDCLQILQDLSLKSSEAKFRTIVIWLIEKLSPATASTLLKTLEEPEPQTVFLIISENPDQVLPTILSRLQLVKVPKVEESALNEHLQKSGCSPQEAEAISARSGGSLVEVRLQLEHNEWQQNFHQMFTDWMRICFRADIAAIQTFSERMGALGREPLKFFFETCLNEIQGCLLTNNHCSHWIRAGEAEKNFWKNFSSYVSNRNIHQY</sequence>
<dbReference type="GO" id="GO:0006261">
    <property type="term" value="P:DNA-templated DNA replication"/>
    <property type="evidence" value="ECO:0007669"/>
    <property type="project" value="TreeGrafter"/>
</dbReference>
<name>A0A9D9H2B3_9BACT</name>
<dbReference type="EMBL" id="JADIMZ010000126">
    <property type="protein sequence ID" value="MBO8433294.1"/>
    <property type="molecule type" value="Genomic_DNA"/>
</dbReference>
<comment type="caution">
    <text evidence="1">The sequence shown here is derived from an EMBL/GenBank/DDBJ whole genome shotgun (WGS) entry which is preliminary data.</text>
</comment>
<dbReference type="SUPFAM" id="SSF52540">
    <property type="entry name" value="P-loop containing nucleoside triphosphate hydrolases"/>
    <property type="match status" value="1"/>
</dbReference>
<dbReference type="AlphaFoldDB" id="A0A9D9H2B3"/>
<dbReference type="PANTHER" id="PTHR11669">
    <property type="entry name" value="REPLICATION FACTOR C / DNA POLYMERASE III GAMMA-TAU SUBUNIT"/>
    <property type="match status" value="1"/>
</dbReference>
<evidence type="ECO:0000313" key="1">
    <source>
        <dbReference type="EMBL" id="MBO8433294.1"/>
    </source>
</evidence>
<gene>
    <name evidence="1" type="ORF">IAB08_08410</name>
</gene>
<reference evidence="1" key="2">
    <citation type="journal article" date="2021" name="PeerJ">
        <title>Extensive microbial diversity within the chicken gut microbiome revealed by metagenomics and culture.</title>
        <authorList>
            <person name="Gilroy R."/>
            <person name="Ravi A."/>
            <person name="Getino M."/>
            <person name="Pursley I."/>
            <person name="Horton D.L."/>
            <person name="Alikhan N.F."/>
            <person name="Baker D."/>
            <person name="Gharbi K."/>
            <person name="Hall N."/>
            <person name="Watson M."/>
            <person name="Adriaenssens E.M."/>
            <person name="Foster-Nyarko E."/>
            <person name="Jarju S."/>
            <person name="Secka A."/>
            <person name="Antonio M."/>
            <person name="Oren A."/>
            <person name="Chaudhuri R.R."/>
            <person name="La Ragione R."/>
            <person name="Hildebrand F."/>
            <person name="Pallen M.J."/>
        </authorList>
    </citation>
    <scope>NUCLEOTIDE SEQUENCE</scope>
    <source>
        <strain evidence="1">2889</strain>
    </source>
</reference>
<organism evidence="1 2">
    <name type="scientific">Candidatus Pullibacteroides excrementavium</name>
    <dbReference type="NCBI Taxonomy" id="2840905"/>
    <lineage>
        <taxon>Bacteria</taxon>
        <taxon>Pseudomonadati</taxon>
        <taxon>Bacteroidota</taxon>
        <taxon>Bacteroidia</taxon>
        <taxon>Bacteroidales</taxon>
        <taxon>Candidatus Pullibacteroides</taxon>
    </lineage>
</organism>
<dbReference type="Pfam" id="PF13177">
    <property type="entry name" value="DNA_pol3_delta2"/>
    <property type="match status" value="1"/>
</dbReference>
<protein>
    <submittedName>
        <fullName evidence="1">DNA polymerase III subunit delta</fullName>
    </submittedName>
</protein>
<dbReference type="PANTHER" id="PTHR11669:SF8">
    <property type="entry name" value="DNA POLYMERASE III SUBUNIT DELTA"/>
    <property type="match status" value="1"/>
</dbReference>
<dbReference type="InterPro" id="IPR027417">
    <property type="entry name" value="P-loop_NTPase"/>
</dbReference>
<dbReference type="InterPro" id="IPR050238">
    <property type="entry name" value="DNA_Rep/Repair_Clamp_Loader"/>
</dbReference>
<accession>A0A9D9H2B3</accession>
<reference evidence="1" key="1">
    <citation type="submission" date="2020-10" db="EMBL/GenBank/DDBJ databases">
        <authorList>
            <person name="Gilroy R."/>
        </authorList>
    </citation>
    <scope>NUCLEOTIDE SEQUENCE</scope>
    <source>
        <strain evidence="1">2889</strain>
    </source>
</reference>
<dbReference type="Proteomes" id="UP000823612">
    <property type="component" value="Unassembled WGS sequence"/>
</dbReference>
<proteinExistence type="predicted"/>